<name>A0A0G4IU68_PLABS</name>
<keyword evidence="7" id="KW-0496">Mitochondrion</keyword>
<evidence type="ECO:0000313" key="6">
    <source>
        <dbReference type="EMBL" id="CEO98777.1"/>
    </source>
</evidence>
<keyword evidence="4" id="KW-0106">Calcium</keyword>
<sequence length="156" mass="18021">MSHQQSSSKERRYEYLPHTADIRFHSWGATTEEAFGNMAACMFSYMTDIESIDIDARYTYEFEVVGDDESEALYKFLDELLYRFWTGDRIACREVQVTVVGDDGEHRNVRVRARSQGEPFDVKKHPQGTEIKAITLEDLSVQHAESRVDAFVLVDI</sequence>
<evidence type="ECO:0000256" key="1">
    <source>
        <dbReference type="ARBA" id="ARBA00007963"/>
    </source>
</evidence>
<dbReference type="Proteomes" id="UP000290189">
    <property type="component" value="Unassembled WGS sequence"/>
</dbReference>
<dbReference type="AlphaFoldDB" id="A0A0G4IU68"/>
<gene>
    <name evidence="6" type="ORF">PBRA_006891</name>
    <name evidence="7" type="ORF">PLBR_LOCUS7810</name>
</gene>
<feature type="domain" description="Archease" evidence="5">
    <location>
        <begin position="13"/>
        <end position="156"/>
    </location>
</feature>
<dbReference type="SUPFAM" id="SSF69819">
    <property type="entry name" value="MTH1598-like"/>
    <property type="match status" value="1"/>
</dbReference>
<geneLocation type="mitochondrion" evidence="7"/>
<dbReference type="GO" id="GO:0006388">
    <property type="term" value="P:tRNA splicing, via endonucleolytic cleavage and ligation"/>
    <property type="evidence" value="ECO:0007669"/>
    <property type="project" value="TreeGrafter"/>
</dbReference>
<evidence type="ECO:0000256" key="2">
    <source>
        <dbReference type="ARBA" id="ARBA00022694"/>
    </source>
</evidence>
<keyword evidence="2" id="KW-0819">tRNA processing</keyword>
<dbReference type="InterPro" id="IPR002804">
    <property type="entry name" value="Archease"/>
</dbReference>
<dbReference type="STRING" id="37360.A0A0G4IU68"/>
<dbReference type="Gene3D" id="3.55.10.10">
    <property type="entry name" value="Archease domain"/>
    <property type="match status" value="1"/>
</dbReference>
<comment type="similarity">
    <text evidence="1">Belongs to the archease family.</text>
</comment>
<evidence type="ECO:0000256" key="3">
    <source>
        <dbReference type="ARBA" id="ARBA00022723"/>
    </source>
</evidence>
<evidence type="ECO:0000313" key="9">
    <source>
        <dbReference type="Proteomes" id="UP000290189"/>
    </source>
</evidence>
<evidence type="ECO:0000259" key="5">
    <source>
        <dbReference type="Pfam" id="PF01951"/>
    </source>
</evidence>
<protein>
    <recommendedName>
        <fullName evidence="5">Archease domain-containing protein</fullName>
    </recommendedName>
</protein>
<dbReference type="InterPro" id="IPR036820">
    <property type="entry name" value="Archease_dom_sf"/>
</dbReference>
<evidence type="ECO:0000313" key="8">
    <source>
        <dbReference type="Proteomes" id="UP000039324"/>
    </source>
</evidence>
<dbReference type="PANTHER" id="PTHR12682:SF11">
    <property type="entry name" value="PROTEIN ARCHEASE"/>
    <property type="match status" value="1"/>
</dbReference>
<dbReference type="Proteomes" id="UP000039324">
    <property type="component" value="Unassembled WGS sequence"/>
</dbReference>
<dbReference type="GO" id="GO:0072669">
    <property type="term" value="C:tRNA-splicing ligase complex"/>
    <property type="evidence" value="ECO:0007669"/>
    <property type="project" value="TreeGrafter"/>
</dbReference>
<dbReference type="PANTHER" id="PTHR12682">
    <property type="entry name" value="ARCHEASE"/>
    <property type="match status" value="1"/>
</dbReference>
<keyword evidence="8" id="KW-1185">Reference proteome</keyword>
<reference evidence="6 8" key="1">
    <citation type="submission" date="2015-02" db="EMBL/GenBank/DDBJ databases">
        <authorList>
            <person name="Chooi Y.-H."/>
        </authorList>
    </citation>
    <scope>NUCLEOTIDE SEQUENCE [LARGE SCALE GENOMIC DNA]</scope>
    <source>
        <strain evidence="6">E3</strain>
    </source>
</reference>
<keyword evidence="3" id="KW-0479">Metal-binding</keyword>
<dbReference type="Pfam" id="PF01951">
    <property type="entry name" value="Archease"/>
    <property type="match status" value="1"/>
</dbReference>
<organism evidence="6 8">
    <name type="scientific">Plasmodiophora brassicae</name>
    <name type="common">Clubroot disease agent</name>
    <dbReference type="NCBI Taxonomy" id="37360"/>
    <lineage>
        <taxon>Eukaryota</taxon>
        <taxon>Sar</taxon>
        <taxon>Rhizaria</taxon>
        <taxon>Endomyxa</taxon>
        <taxon>Phytomyxea</taxon>
        <taxon>Plasmodiophorida</taxon>
        <taxon>Plasmodiophoridae</taxon>
        <taxon>Plasmodiophora</taxon>
    </lineage>
</organism>
<dbReference type="EMBL" id="OVEO01000014">
    <property type="protein sequence ID" value="SPR00595.1"/>
    <property type="molecule type" value="Genomic_DNA"/>
</dbReference>
<dbReference type="GO" id="GO:0046872">
    <property type="term" value="F:metal ion binding"/>
    <property type="evidence" value="ECO:0007669"/>
    <property type="project" value="UniProtKB-KW"/>
</dbReference>
<dbReference type="OMA" id="AITYHKM"/>
<evidence type="ECO:0000256" key="4">
    <source>
        <dbReference type="ARBA" id="ARBA00022837"/>
    </source>
</evidence>
<accession>A0A0G4IU68</accession>
<reference evidence="7 9" key="2">
    <citation type="submission" date="2018-03" db="EMBL/GenBank/DDBJ databases">
        <authorList>
            <person name="Fogelqvist J."/>
        </authorList>
    </citation>
    <scope>NUCLEOTIDE SEQUENCE [LARGE SCALE GENOMIC DNA]</scope>
</reference>
<dbReference type="OrthoDB" id="2190767at2759"/>
<dbReference type="InterPro" id="IPR023572">
    <property type="entry name" value="Archease_dom"/>
</dbReference>
<proteinExistence type="inferred from homology"/>
<dbReference type="EMBL" id="CDSF01000087">
    <property type="protein sequence ID" value="CEO98777.1"/>
    <property type="molecule type" value="Genomic_DNA"/>
</dbReference>
<evidence type="ECO:0000313" key="7">
    <source>
        <dbReference type="EMBL" id="SPR00595.1"/>
    </source>
</evidence>